<keyword evidence="2" id="KW-1133">Transmembrane helix</keyword>
<evidence type="ECO:0000256" key="1">
    <source>
        <dbReference type="SAM" id="MobiDB-lite"/>
    </source>
</evidence>
<feature type="region of interest" description="Disordered" evidence="1">
    <location>
        <begin position="423"/>
        <end position="443"/>
    </location>
</feature>
<feature type="region of interest" description="Disordered" evidence="1">
    <location>
        <begin position="1"/>
        <end position="63"/>
    </location>
</feature>
<feature type="compositionally biased region" description="Polar residues" evidence="1">
    <location>
        <begin position="267"/>
        <end position="283"/>
    </location>
</feature>
<feature type="region of interest" description="Disordered" evidence="1">
    <location>
        <begin position="193"/>
        <end position="212"/>
    </location>
</feature>
<accession>A0AA40VUV9</accession>
<comment type="caution">
    <text evidence="3">The sequence shown here is derived from an EMBL/GenBank/DDBJ whole genome shotgun (WGS) entry which is preliminary data.</text>
</comment>
<feature type="compositionally biased region" description="Polar residues" evidence="1">
    <location>
        <begin position="1"/>
        <end position="31"/>
    </location>
</feature>
<dbReference type="AlphaFoldDB" id="A0AA40VUV9"/>
<feature type="compositionally biased region" description="Polar residues" evidence="1">
    <location>
        <begin position="44"/>
        <end position="57"/>
    </location>
</feature>
<keyword evidence="4" id="KW-1185">Reference proteome</keyword>
<dbReference type="Proteomes" id="UP001165986">
    <property type="component" value="Unassembled WGS sequence"/>
</dbReference>
<feature type="region of interest" description="Disordered" evidence="1">
    <location>
        <begin position="110"/>
        <end position="132"/>
    </location>
</feature>
<organism evidence="3 4">
    <name type="scientific">Komarekiella delphini-convector SJRDD-AB1</name>
    <dbReference type="NCBI Taxonomy" id="2593771"/>
    <lineage>
        <taxon>Bacteria</taxon>
        <taxon>Bacillati</taxon>
        <taxon>Cyanobacteriota</taxon>
        <taxon>Cyanophyceae</taxon>
        <taxon>Nostocales</taxon>
        <taxon>Nostocaceae</taxon>
        <taxon>Komarekiella</taxon>
        <taxon>Komarekiella delphini-convector</taxon>
    </lineage>
</organism>
<name>A0AA40VUV9_9NOST</name>
<feature type="region of interest" description="Disordered" evidence="1">
    <location>
        <begin position="245"/>
        <end position="283"/>
    </location>
</feature>
<reference evidence="3" key="1">
    <citation type="submission" date="2019-07" db="EMBL/GenBank/DDBJ databases">
        <title>Toxilogical consequences of a new and cryptic species of cyanobacteria (Komarekiella delphini-convector) recovered from the epidermis of a bottlenose dolphin and 1500 ft. in the air.</title>
        <authorList>
            <person name="Brown A.O."/>
            <person name="Dvorak P."/>
            <person name="Villanueva C.D."/>
            <person name="Foss A.J."/>
            <person name="Garvey A.D."/>
            <person name="Gibson Q.A."/>
            <person name="Johansen J.R."/>
            <person name="Casamatta D.A."/>
        </authorList>
    </citation>
    <scope>NUCLEOTIDE SEQUENCE</scope>
    <source>
        <strain evidence="3">SJRDD-AB1</strain>
    </source>
</reference>
<sequence length="499" mass="53143">MTQAIDTTEAVSNTTIENTTEVSNIDTNDTSSQKKKKDFAAMNGVNSIKPQEPITQNKQEEVEPEVFTTTRPISQNPLIKMAVVGGGILLFIALIGSVINSSMSALNQATTKTGEPTKTENVSQEPQIVDETGQTKTALALTSQQEKFEKLRNQKAQAQEQQAVPSPKPVNVAPPPQPRAIPQRQPIAVRSIPPQPKLVAPPRIPQPQPKPVAISRSIKQASVSKIQSQTVDPVQQWQAAAQIGSFSSSSVEDELPGVDGIKGGTGQSSEVPDQDASQQVVSNQEVDYNAKRVLVGSKTEGQLETPITWSPQSSSDVAQNYLIKILKPLKAADNSEVLPIGSYLVAQLSNSNSSGFVQLHGVAVLINKNGQTQHKQLPENSVLVLSKEGSFLKAQSRKGSNVGNSLMSAVIAGVAKAAEIQNRPSSQITTTSSGISTSSTTNGEKDLLSGFGEGAFGNVLRDIQASNQRQVSELSSQDKVFVIDAGKTVQIFINQGISL</sequence>
<keyword evidence="2" id="KW-0472">Membrane</keyword>
<dbReference type="RefSeq" id="WP_191761936.1">
    <property type="nucleotide sequence ID" value="NZ_VJXY01000074.1"/>
</dbReference>
<dbReference type="EMBL" id="VJXY01000074">
    <property type="protein sequence ID" value="MBD6620624.1"/>
    <property type="molecule type" value="Genomic_DNA"/>
</dbReference>
<keyword evidence="2" id="KW-0812">Transmembrane</keyword>
<evidence type="ECO:0000256" key="2">
    <source>
        <dbReference type="SAM" id="Phobius"/>
    </source>
</evidence>
<feature type="compositionally biased region" description="Pro residues" evidence="1">
    <location>
        <begin position="166"/>
        <end position="179"/>
    </location>
</feature>
<gene>
    <name evidence="3" type="ORF">FNW02_33860</name>
</gene>
<feature type="compositionally biased region" description="Low complexity" evidence="1">
    <location>
        <begin position="425"/>
        <end position="441"/>
    </location>
</feature>
<evidence type="ECO:0000313" key="4">
    <source>
        <dbReference type="Proteomes" id="UP001165986"/>
    </source>
</evidence>
<feature type="region of interest" description="Disordered" evidence="1">
    <location>
        <begin position="146"/>
        <end position="181"/>
    </location>
</feature>
<proteinExistence type="predicted"/>
<feature type="transmembrane region" description="Helical" evidence="2">
    <location>
        <begin position="78"/>
        <end position="99"/>
    </location>
</feature>
<evidence type="ECO:0000313" key="3">
    <source>
        <dbReference type="EMBL" id="MBD6620624.1"/>
    </source>
</evidence>
<protein>
    <submittedName>
        <fullName evidence="3">Uncharacterized protein</fullName>
    </submittedName>
</protein>